<keyword evidence="3" id="KW-1185">Reference proteome</keyword>
<gene>
    <name evidence="2" type="ORF">M6B38_297085</name>
</gene>
<evidence type="ECO:0000313" key="3">
    <source>
        <dbReference type="Proteomes" id="UP001140949"/>
    </source>
</evidence>
<organism evidence="2 3">
    <name type="scientific">Iris pallida</name>
    <name type="common">Sweet iris</name>
    <dbReference type="NCBI Taxonomy" id="29817"/>
    <lineage>
        <taxon>Eukaryota</taxon>
        <taxon>Viridiplantae</taxon>
        <taxon>Streptophyta</taxon>
        <taxon>Embryophyta</taxon>
        <taxon>Tracheophyta</taxon>
        <taxon>Spermatophyta</taxon>
        <taxon>Magnoliopsida</taxon>
        <taxon>Liliopsida</taxon>
        <taxon>Asparagales</taxon>
        <taxon>Iridaceae</taxon>
        <taxon>Iridoideae</taxon>
        <taxon>Irideae</taxon>
        <taxon>Iris</taxon>
    </lineage>
</organism>
<proteinExistence type="predicted"/>
<keyword evidence="1" id="KW-1133">Transmembrane helix</keyword>
<keyword evidence="1" id="KW-0812">Transmembrane</keyword>
<dbReference type="Proteomes" id="UP001140949">
    <property type="component" value="Unassembled WGS sequence"/>
</dbReference>
<reference evidence="2" key="1">
    <citation type="journal article" date="2023" name="GigaByte">
        <title>Genome assembly of the bearded iris, Iris pallida Lam.</title>
        <authorList>
            <person name="Bruccoleri R.E."/>
            <person name="Oakeley E.J."/>
            <person name="Faust A.M.E."/>
            <person name="Altorfer M."/>
            <person name="Dessus-Babus S."/>
            <person name="Burckhardt D."/>
            <person name="Oertli M."/>
            <person name="Naumann U."/>
            <person name="Petersen F."/>
            <person name="Wong J."/>
        </authorList>
    </citation>
    <scope>NUCLEOTIDE SEQUENCE</scope>
    <source>
        <strain evidence="2">GSM-AAB239-AS_SAM_17_03QT</strain>
    </source>
</reference>
<feature type="transmembrane region" description="Helical" evidence="1">
    <location>
        <begin position="35"/>
        <end position="57"/>
    </location>
</feature>
<keyword evidence="1" id="KW-0472">Membrane</keyword>
<dbReference type="EMBL" id="JANAVB010007197">
    <property type="protein sequence ID" value="KAJ6843598.1"/>
    <property type="molecule type" value="Genomic_DNA"/>
</dbReference>
<sequence length="142" mass="16931">MHLSSSSKSSSHILSWSFFCYKLNLWLIFPRHYYLLVFCWPLLSLALQRCSLMSSWLRTMLRRRYIRGLYIVFQNALVSQDALTSLAHQETTLIHLFLPPQLAMRLNRGSLITKANTYCRTLFHKYTYKYIDDGYLNTIYPY</sequence>
<comment type="caution">
    <text evidence="2">The sequence shown here is derived from an EMBL/GenBank/DDBJ whole genome shotgun (WGS) entry which is preliminary data.</text>
</comment>
<evidence type="ECO:0000313" key="2">
    <source>
        <dbReference type="EMBL" id="KAJ6843598.1"/>
    </source>
</evidence>
<dbReference type="AlphaFoldDB" id="A0AAX6HS04"/>
<evidence type="ECO:0000256" key="1">
    <source>
        <dbReference type="SAM" id="Phobius"/>
    </source>
</evidence>
<reference evidence="2" key="2">
    <citation type="submission" date="2023-04" db="EMBL/GenBank/DDBJ databases">
        <authorList>
            <person name="Bruccoleri R.E."/>
            <person name="Oakeley E.J."/>
            <person name="Faust A.-M."/>
            <person name="Dessus-Babus S."/>
            <person name="Altorfer M."/>
            <person name="Burckhardt D."/>
            <person name="Oertli M."/>
            <person name="Naumann U."/>
            <person name="Petersen F."/>
            <person name="Wong J."/>
        </authorList>
    </citation>
    <scope>NUCLEOTIDE SEQUENCE</scope>
    <source>
        <strain evidence="2">GSM-AAB239-AS_SAM_17_03QT</strain>
        <tissue evidence="2">Leaf</tissue>
    </source>
</reference>
<accession>A0AAX6HS04</accession>
<name>A0AAX6HS04_IRIPA</name>
<protein>
    <recommendedName>
        <fullName evidence="4">Maturase K</fullName>
    </recommendedName>
</protein>
<evidence type="ECO:0008006" key="4">
    <source>
        <dbReference type="Google" id="ProtNLM"/>
    </source>
</evidence>